<proteinExistence type="predicted"/>
<accession>A0ABM8Z296</accession>
<reference evidence="2 3" key="1">
    <citation type="submission" date="2021-10" db="EMBL/GenBank/DDBJ databases">
        <authorList>
            <person name="Koch H."/>
        </authorList>
    </citation>
    <scope>NUCLEOTIDE SEQUENCE [LARGE SCALE GENOMIC DNA]</scope>
    <source>
        <strain evidence="2">6680</strain>
    </source>
</reference>
<keyword evidence="1" id="KW-0812">Transmembrane</keyword>
<evidence type="ECO:0000256" key="1">
    <source>
        <dbReference type="SAM" id="Phobius"/>
    </source>
</evidence>
<evidence type="ECO:0008006" key="4">
    <source>
        <dbReference type="Google" id="ProtNLM"/>
    </source>
</evidence>
<organism evidence="2 3">
    <name type="scientific">Candidatus Nitrotoga arctica</name>
    <dbReference type="NCBI Taxonomy" id="453162"/>
    <lineage>
        <taxon>Bacteria</taxon>
        <taxon>Pseudomonadati</taxon>
        <taxon>Pseudomonadota</taxon>
        <taxon>Betaproteobacteria</taxon>
        <taxon>Nitrosomonadales</taxon>
        <taxon>Gallionellaceae</taxon>
        <taxon>Candidatus Nitrotoga</taxon>
    </lineage>
</organism>
<name>A0ABM8Z296_9PROT</name>
<gene>
    <name evidence="2" type="ORF">NTG6680_2703</name>
</gene>
<keyword evidence="1" id="KW-1133">Transmembrane helix</keyword>
<keyword evidence="3" id="KW-1185">Reference proteome</keyword>
<dbReference type="Proteomes" id="UP000839052">
    <property type="component" value="Chromosome"/>
</dbReference>
<sequence length="98" mass="10077">MVSIPAQARRTLGLRLLVAIVGGYVLSAAMVAVLGGVLPALGLTRSDAVALASMLGPVFYLVLLLWAFSVCSMGRLYGVVGGGLAVAFAMLWQMPIGV</sequence>
<dbReference type="RefSeq" id="WP_239797656.1">
    <property type="nucleotide sequence ID" value="NZ_OU912926.1"/>
</dbReference>
<dbReference type="EMBL" id="OU912926">
    <property type="protein sequence ID" value="CAG9933952.1"/>
    <property type="molecule type" value="Genomic_DNA"/>
</dbReference>
<feature type="transmembrane region" description="Helical" evidence="1">
    <location>
        <begin position="12"/>
        <end position="37"/>
    </location>
</feature>
<protein>
    <recommendedName>
        <fullName evidence="4">Iron transporter</fullName>
    </recommendedName>
</protein>
<evidence type="ECO:0000313" key="2">
    <source>
        <dbReference type="EMBL" id="CAG9933952.1"/>
    </source>
</evidence>
<keyword evidence="1" id="KW-0472">Membrane</keyword>
<feature type="transmembrane region" description="Helical" evidence="1">
    <location>
        <begin position="49"/>
        <end position="69"/>
    </location>
</feature>
<evidence type="ECO:0000313" key="3">
    <source>
        <dbReference type="Proteomes" id="UP000839052"/>
    </source>
</evidence>
<feature type="transmembrane region" description="Helical" evidence="1">
    <location>
        <begin position="76"/>
        <end position="94"/>
    </location>
</feature>